<proteinExistence type="predicted"/>
<evidence type="ECO:0000313" key="4">
    <source>
        <dbReference type="Proteomes" id="UP000231246"/>
    </source>
</evidence>
<dbReference type="Proteomes" id="UP000231246">
    <property type="component" value="Unassembled WGS sequence"/>
</dbReference>
<gene>
    <name evidence="3" type="ORF">COW99_04050</name>
</gene>
<dbReference type="Pfam" id="PF00963">
    <property type="entry name" value="Cohesin"/>
    <property type="match status" value="1"/>
</dbReference>
<evidence type="ECO:0000256" key="1">
    <source>
        <dbReference type="SAM" id="Phobius"/>
    </source>
</evidence>
<dbReference type="GO" id="GO:0000272">
    <property type="term" value="P:polysaccharide catabolic process"/>
    <property type="evidence" value="ECO:0007669"/>
    <property type="project" value="InterPro"/>
</dbReference>
<name>A0A2H0BUU1_9BACT</name>
<organism evidence="3 4">
    <name type="scientific">Candidatus Roizmanbacteria bacterium CG22_combo_CG10-13_8_21_14_all_38_20</name>
    <dbReference type="NCBI Taxonomy" id="1974862"/>
    <lineage>
        <taxon>Bacteria</taxon>
        <taxon>Candidatus Roizmaniibacteriota</taxon>
    </lineage>
</organism>
<feature type="domain" description="Cohesin" evidence="2">
    <location>
        <begin position="49"/>
        <end position="136"/>
    </location>
</feature>
<evidence type="ECO:0000313" key="3">
    <source>
        <dbReference type="EMBL" id="PIP61447.1"/>
    </source>
</evidence>
<protein>
    <recommendedName>
        <fullName evidence="2">Cohesin domain-containing protein</fullName>
    </recommendedName>
</protein>
<keyword evidence="1" id="KW-0812">Transmembrane</keyword>
<accession>A0A2H0BUU1</accession>
<dbReference type="EMBL" id="PCTA01000026">
    <property type="protein sequence ID" value="PIP61447.1"/>
    <property type="molecule type" value="Genomic_DNA"/>
</dbReference>
<dbReference type="InterPro" id="IPR002102">
    <property type="entry name" value="Cohesin_dom"/>
</dbReference>
<dbReference type="CDD" id="cd08547">
    <property type="entry name" value="Type_II_cohesin"/>
    <property type="match status" value="1"/>
</dbReference>
<feature type="transmembrane region" description="Helical" evidence="1">
    <location>
        <begin position="199"/>
        <end position="217"/>
    </location>
</feature>
<reference evidence="3 4" key="1">
    <citation type="submission" date="2017-09" db="EMBL/GenBank/DDBJ databases">
        <title>Depth-based differentiation of microbial function through sediment-hosted aquifers and enrichment of novel symbionts in the deep terrestrial subsurface.</title>
        <authorList>
            <person name="Probst A.J."/>
            <person name="Ladd B."/>
            <person name="Jarett J.K."/>
            <person name="Geller-Mcgrath D.E."/>
            <person name="Sieber C.M."/>
            <person name="Emerson J.B."/>
            <person name="Anantharaman K."/>
            <person name="Thomas B.C."/>
            <person name="Malmstrom R."/>
            <person name="Stieglmeier M."/>
            <person name="Klingl A."/>
            <person name="Woyke T."/>
            <person name="Ryan C.M."/>
            <person name="Banfield J.F."/>
        </authorList>
    </citation>
    <scope>NUCLEOTIDE SEQUENCE [LARGE SCALE GENOMIC DNA]</scope>
    <source>
        <strain evidence="3">CG22_combo_CG10-13_8_21_14_all_38_20</strain>
    </source>
</reference>
<dbReference type="AlphaFoldDB" id="A0A2H0BUU1"/>
<keyword evidence="1" id="KW-0472">Membrane</keyword>
<comment type="caution">
    <text evidence="3">The sequence shown here is derived from an EMBL/GenBank/DDBJ whole genome shotgun (WGS) entry which is preliminary data.</text>
</comment>
<evidence type="ECO:0000259" key="2">
    <source>
        <dbReference type="Pfam" id="PF00963"/>
    </source>
</evidence>
<dbReference type="GO" id="GO:0030246">
    <property type="term" value="F:carbohydrate binding"/>
    <property type="evidence" value="ECO:0007669"/>
    <property type="project" value="InterPro"/>
</dbReference>
<dbReference type="SUPFAM" id="SSF49384">
    <property type="entry name" value="Carbohydrate-binding domain"/>
    <property type="match status" value="1"/>
</dbReference>
<keyword evidence="1" id="KW-1133">Transmembrane helix</keyword>
<dbReference type="InterPro" id="IPR008965">
    <property type="entry name" value="CBM2/CBM3_carb-bd_dom_sf"/>
</dbReference>
<sequence length="218" mass="22888">MKKFRHTHLRQDLVSFVSLMLVVLALVLARPGAVSAATLSLSPQARLIKPGETFSVDVLINTKGESVTFADVYFTHDKTLLEAITVTNGTFFPNTYHVLTPGEPYLSGALSQTGESYTGTGKVATITFKALKEGVDTMAFKCAPGKTADTNIARLSDGADIVECSALVNGVYTISNSGTPGAPTPTPNSLPQAGSINNTLMFAGLGILLTIVGIIVIL</sequence>
<dbReference type="Gene3D" id="2.60.40.680">
    <property type="match status" value="1"/>
</dbReference>